<reference evidence="1 2" key="1">
    <citation type="submission" date="2024-11" db="EMBL/GenBank/DDBJ databases">
        <title>A near-complete genome assembly of Cinchona calisaya.</title>
        <authorList>
            <person name="Lian D.C."/>
            <person name="Zhao X.W."/>
            <person name="Wei L."/>
        </authorList>
    </citation>
    <scope>NUCLEOTIDE SEQUENCE [LARGE SCALE GENOMIC DNA]</scope>
    <source>
        <tissue evidence="1">Nenye</tissue>
    </source>
</reference>
<gene>
    <name evidence="1" type="ORF">ACH5RR_039154</name>
</gene>
<dbReference type="Proteomes" id="UP001630127">
    <property type="component" value="Unassembled WGS sequence"/>
</dbReference>
<evidence type="ECO:0008006" key="3">
    <source>
        <dbReference type="Google" id="ProtNLM"/>
    </source>
</evidence>
<protein>
    <recommendedName>
        <fullName evidence="3">Isopenicillin N synthase-like Fe(2+) 2OG dioxygenase domain-containing protein</fullName>
    </recommendedName>
</protein>
<evidence type="ECO:0000313" key="1">
    <source>
        <dbReference type="EMBL" id="KAL3500061.1"/>
    </source>
</evidence>
<organism evidence="1 2">
    <name type="scientific">Cinchona calisaya</name>
    <dbReference type="NCBI Taxonomy" id="153742"/>
    <lineage>
        <taxon>Eukaryota</taxon>
        <taxon>Viridiplantae</taxon>
        <taxon>Streptophyta</taxon>
        <taxon>Embryophyta</taxon>
        <taxon>Tracheophyta</taxon>
        <taxon>Spermatophyta</taxon>
        <taxon>Magnoliopsida</taxon>
        <taxon>eudicotyledons</taxon>
        <taxon>Gunneridae</taxon>
        <taxon>Pentapetalae</taxon>
        <taxon>asterids</taxon>
        <taxon>lamiids</taxon>
        <taxon>Gentianales</taxon>
        <taxon>Rubiaceae</taxon>
        <taxon>Cinchonoideae</taxon>
        <taxon>Cinchoneae</taxon>
        <taxon>Cinchona</taxon>
    </lineage>
</organism>
<evidence type="ECO:0000313" key="2">
    <source>
        <dbReference type="Proteomes" id="UP001630127"/>
    </source>
</evidence>
<accession>A0ABD2XXE2</accession>
<dbReference type="AlphaFoldDB" id="A0ABD2XXE2"/>
<dbReference type="Gene3D" id="2.60.120.330">
    <property type="entry name" value="B-lactam Antibiotic, Isopenicillin N Synthase, Chain"/>
    <property type="match status" value="1"/>
</dbReference>
<name>A0ABD2XXE2_9GENT</name>
<dbReference type="InterPro" id="IPR027443">
    <property type="entry name" value="IPNS-like_sf"/>
</dbReference>
<dbReference type="EMBL" id="JBJUIK010000016">
    <property type="protein sequence ID" value="KAL3500061.1"/>
    <property type="molecule type" value="Genomic_DNA"/>
</dbReference>
<proteinExistence type="predicted"/>
<dbReference type="SUPFAM" id="SSF51197">
    <property type="entry name" value="Clavaminate synthase-like"/>
    <property type="match status" value="1"/>
</dbReference>
<comment type="caution">
    <text evidence="1">The sequence shown here is derived from an EMBL/GenBank/DDBJ whole genome shotgun (WGS) entry which is preliminary data.</text>
</comment>
<sequence>MIPSNSTIPVEIQAWTNGRLYSASHRVMMTGNDARYSVGLFSIPKKGYMVKPPEEFADQAHPLLFKALDHVEYLAFFYTEGQKFESPLKAYCGA</sequence>
<keyword evidence="2" id="KW-1185">Reference proteome</keyword>